<dbReference type="Proteomes" id="UP000075636">
    <property type="component" value="Unassembled WGS sequence"/>
</dbReference>
<dbReference type="OrthoDB" id="7220388at2"/>
<proteinExistence type="predicted"/>
<dbReference type="EMBL" id="LHZR01000105">
    <property type="protein sequence ID" value="KXV48213.1"/>
    <property type="molecule type" value="Genomic_DNA"/>
</dbReference>
<sequence length="227" mass="26047">MTVLSCFKSASRRLLSQDQGSLFTGSEPFQIKFLEILSEAIQDISQAHDWNALTQLCTLTTDGNTADFALPADYDRMPVKTDVHSSIWSVNYEPAKDNDEWIQLQRFMPSTIPGYWIIYGGQMHLLPTPREAENPCFWYISTNLVRDKDGASKSAFTSDDDTFILDEQLLLLCAIWRWKQAEGLDYQEDMRNYEIRLSQLAAKDHGSKPIRSNRRGLNRLGIWAMAR</sequence>
<protein>
    <submittedName>
        <fullName evidence="1">Uncharacterized protein</fullName>
    </submittedName>
</protein>
<dbReference type="InterPro" id="IPR056209">
    <property type="entry name" value="SU10_adaptor"/>
</dbReference>
<dbReference type="AlphaFoldDB" id="A0A149TJF1"/>
<organism evidence="1 2">
    <name type="scientific">Gluconobacter albidus</name>
    <dbReference type="NCBI Taxonomy" id="318683"/>
    <lineage>
        <taxon>Bacteria</taxon>
        <taxon>Pseudomonadati</taxon>
        <taxon>Pseudomonadota</taxon>
        <taxon>Alphaproteobacteria</taxon>
        <taxon>Acetobacterales</taxon>
        <taxon>Acetobacteraceae</taxon>
        <taxon>Gluconobacter</taxon>
    </lineage>
</organism>
<evidence type="ECO:0000313" key="1">
    <source>
        <dbReference type="EMBL" id="KXV48213.1"/>
    </source>
</evidence>
<comment type="caution">
    <text evidence="1">The sequence shown here is derived from an EMBL/GenBank/DDBJ whole genome shotgun (WGS) entry which is preliminary data.</text>
</comment>
<gene>
    <name evidence="1" type="ORF">AD945_08390</name>
</gene>
<reference evidence="1 2" key="1">
    <citation type="submission" date="2015-06" db="EMBL/GenBank/DDBJ databases">
        <title>Improved classification and identification of acetic acid bacteria using matrix-assisted laser desorption/ionization time-of-flight mass spectrometry; Gluconobacter nephelii and Gluconobacter uchimurae are later heterotypic synonyms of Gluconobacter japonicus and Gluconobacter oxydans, respectively.</title>
        <authorList>
            <person name="Li L."/>
            <person name="Cleenwerck I."/>
            <person name="De Vuyst L."/>
            <person name="Vandamme P."/>
        </authorList>
    </citation>
    <scope>NUCLEOTIDE SEQUENCE [LARGE SCALE GENOMIC DNA]</scope>
    <source>
        <strain evidence="1 2">LMG 1768</strain>
    </source>
</reference>
<dbReference type="PATRIC" id="fig|318683.6.peg.514"/>
<dbReference type="Pfam" id="PF24175">
    <property type="entry name" value="SU10_adaptor"/>
    <property type="match status" value="1"/>
</dbReference>
<dbReference type="RefSeq" id="WP_062107987.1">
    <property type="nucleotide sequence ID" value="NZ_LHZR01000105.1"/>
</dbReference>
<evidence type="ECO:0000313" key="2">
    <source>
        <dbReference type="Proteomes" id="UP000075636"/>
    </source>
</evidence>
<accession>A0A149TJF1</accession>
<name>A0A149TJF1_9PROT</name>